<keyword evidence="12" id="KW-1185">Reference proteome</keyword>
<evidence type="ECO:0000256" key="4">
    <source>
        <dbReference type="ARBA" id="ARBA00022692"/>
    </source>
</evidence>
<evidence type="ECO:0000256" key="2">
    <source>
        <dbReference type="ARBA" id="ARBA00004448"/>
    </source>
</evidence>
<proteinExistence type="inferred from homology"/>
<accession>A0AA47NV80</accession>
<dbReference type="GO" id="GO:0030150">
    <property type="term" value="P:protein import into mitochondrial matrix"/>
    <property type="evidence" value="ECO:0007669"/>
    <property type="project" value="TreeGrafter"/>
</dbReference>
<reference evidence="11" key="1">
    <citation type="journal article" date="2023" name="Front. Mar. Sci.">
        <title>A new Merluccius polli reference genome to investigate the effects of global change in West African waters.</title>
        <authorList>
            <person name="Mateo J.L."/>
            <person name="Blanco-Fernandez C."/>
            <person name="Garcia-Vazquez E."/>
            <person name="Machado-Schiaffino G."/>
        </authorList>
    </citation>
    <scope>NUCLEOTIDE SEQUENCE</scope>
    <source>
        <strain evidence="11">C29</strain>
        <tissue evidence="11">Fin</tissue>
    </source>
</reference>
<comment type="caution">
    <text evidence="11">The sequence shown here is derived from an EMBL/GenBank/DDBJ whole genome shotgun (WGS) entry which is preliminary data.</text>
</comment>
<dbReference type="AlphaFoldDB" id="A0AA47NV80"/>
<evidence type="ECO:0000256" key="1">
    <source>
        <dbReference type="ARBA" id="ARBA00002959"/>
    </source>
</evidence>
<comment type="function">
    <text evidence="1">Essential component of the TIM23 complex, a complex that mediates the translocation of transit peptide-containing proteins across the mitochondrial inner membrane.</text>
</comment>
<dbReference type="Pfam" id="PF02466">
    <property type="entry name" value="Tim17"/>
    <property type="match status" value="1"/>
</dbReference>
<dbReference type="Proteomes" id="UP001174136">
    <property type="component" value="Unassembled WGS sequence"/>
</dbReference>
<dbReference type="PANTHER" id="PTHR10485:SF2">
    <property type="entry name" value="MITOCHONDRIAL IMPORT INNER MEMBRANE TRANSLOCASE SUBUNIT TIM17-B"/>
    <property type="match status" value="1"/>
</dbReference>
<evidence type="ECO:0000256" key="9">
    <source>
        <dbReference type="SAM" id="MobiDB-lite"/>
    </source>
</evidence>
<evidence type="ECO:0000256" key="5">
    <source>
        <dbReference type="ARBA" id="ARBA00022792"/>
    </source>
</evidence>
<keyword evidence="5" id="KW-0999">Mitochondrion inner membrane</keyword>
<keyword evidence="7" id="KW-0496">Mitochondrion</keyword>
<keyword evidence="4 10" id="KW-0812">Transmembrane</keyword>
<gene>
    <name evidence="11" type="primary">TIMM17B</name>
    <name evidence="11" type="ORF">N1851_025409</name>
</gene>
<feature type="region of interest" description="Disordered" evidence="9">
    <location>
        <begin position="146"/>
        <end position="165"/>
    </location>
</feature>
<protein>
    <submittedName>
        <fullName evidence="11">Mitochondrial import inner membrane translocase subunit Tim17-B</fullName>
    </submittedName>
</protein>
<dbReference type="EMBL" id="JAOPHQ010004681">
    <property type="protein sequence ID" value="KAK0138273.1"/>
    <property type="molecule type" value="Genomic_DNA"/>
</dbReference>
<evidence type="ECO:0000256" key="6">
    <source>
        <dbReference type="ARBA" id="ARBA00022989"/>
    </source>
</evidence>
<dbReference type="GO" id="GO:0008320">
    <property type="term" value="F:protein transmembrane transporter activity"/>
    <property type="evidence" value="ECO:0007669"/>
    <property type="project" value="TreeGrafter"/>
</dbReference>
<evidence type="ECO:0000256" key="10">
    <source>
        <dbReference type="SAM" id="Phobius"/>
    </source>
</evidence>
<feature type="transmembrane region" description="Helical" evidence="10">
    <location>
        <begin position="110"/>
        <end position="133"/>
    </location>
</feature>
<dbReference type="GO" id="GO:0005744">
    <property type="term" value="C:TIM23 mitochondrial import inner membrane translocase complex"/>
    <property type="evidence" value="ECO:0007669"/>
    <property type="project" value="TreeGrafter"/>
</dbReference>
<evidence type="ECO:0000313" key="11">
    <source>
        <dbReference type="EMBL" id="KAK0138273.1"/>
    </source>
</evidence>
<keyword evidence="6 10" id="KW-1133">Transmembrane helix</keyword>
<comment type="similarity">
    <text evidence="3">Belongs to the Tim17/Tim22/Tim23 family.</text>
</comment>
<name>A0AA47NV80_MERPO</name>
<sequence length="165" mass="17316">MEEYAREPCPWRIVDDCGGAFTMGAVGGGVFQSVKGFRNAPVGVRHRLKGSVSAVRTRAPQIGGSFAVWGGLFSTIDCGLVRLRGKEDPWNSIASGAMTGAVLAARSGPFAMMGSAMMGGILLALIEGFGILLTRYTAQQFQNLGPLAEDPDQLPPKDASQKAGL</sequence>
<dbReference type="PANTHER" id="PTHR10485">
    <property type="entry name" value="MITOCHONDRIAL IMPORT INNER MEMBRANE TRANSLOCASE SUBUNIT TIM-17"/>
    <property type="match status" value="1"/>
</dbReference>
<comment type="subcellular location">
    <subcellularLocation>
        <location evidence="2">Mitochondrion inner membrane</location>
        <topology evidence="2">Multi-pass membrane protein</topology>
    </subcellularLocation>
</comment>
<evidence type="ECO:0000256" key="8">
    <source>
        <dbReference type="ARBA" id="ARBA00023136"/>
    </source>
</evidence>
<organism evidence="11 12">
    <name type="scientific">Merluccius polli</name>
    <name type="common">Benguela hake</name>
    <name type="synonym">Merluccius cadenati</name>
    <dbReference type="NCBI Taxonomy" id="89951"/>
    <lineage>
        <taxon>Eukaryota</taxon>
        <taxon>Metazoa</taxon>
        <taxon>Chordata</taxon>
        <taxon>Craniata</taxon>
        <taxon>Vertebrata</taxon>
        <taxon>Euteleostomi</taxon>
        <taxon>Actinopterygii</taxon>
        <taxon>Neopterygii</taxon>
        <taxon>Teleostei</taxon>
        <taxon>Neoteleostei</taxon>
        <taxon>Acanthomorphata</taxon>
        <taxon>Zeiogadaria</taxon>
        <taxon>Gadariae</taxon>
        <taxon>Gadiformes</taxon>
        <taxon>Gadoidei</taxon>
        <taxon>Merlucciidae</taxon>
        <taxon>Merluccius</taxon>
    </lineage>
</organism>
<evidence type="ECO:0000313" key="12">
    <source>
        <dbReference type="Proteomes" id="UP001174136"/>
    </source>
</evidence>
<evidence type="ECO:0000256" key="3">
    <source>
        <dbReference type="ARBA" id="ARBA00008444"/>
    </source>
</evidence>
<keyword evidence="8 10" id="KW-0472">Membrane</keyword>
<evidence type="ECO:0000256" key="7">
    <source>
        <dbReference type="ARBA" id="ARBA00023128"/>
    </source>
</evidence>